<dbReference type="Proteomes" id="UP000005089">
    <property type="component" value="Unassembled WGS sequence"/>
</dbReference>
<dbReference type="Gene3D" id="3.90.79.10">
    <property type="entry name" value="Nucleoside Triphosphate Pyrophosphohydrolase"/>
    <property type="match status" value="1"/>
</dbReference>
<evidence type="ECO:0000313" key="7">
    <source>
        <dbReference type="Proteomes" id="UP000005089"/>
    </source>
</evidence>
<sequence>MKFCSQCGHPVIIDIPPLDNMPRHVCPNCKTIHYENPKIVVCSIPSWESKSHETSILLCRRAIAPRHGFWTLPGGFMENDETTEQAAVRETQEEAGANVKISKLFSLMNLPVYHQVHLFYLAQLENTEFSPGEETLETRLFRESDIPWDNLAFSTIKYALKFYLEDRKKILNGGHFGFHTLDLPK</sequence>
<evidence type="ECO:0000313" key="6">
    <source>
        <dbReference type="EMBL" id="EEO30465.1"/>
    </source>
</evidence>
<dbReference type="GO" id="GO:0016787">
    <property type="term" value="F:hydrolase activity"/>
    <property type="evidence" value="ECO:0007669"/>
    <property type="project" value="UniProtKB-KW"/>
</dbReference>
<keyword evidence="3" id="KW-0460">Magnesium</keyword>
<evidence type="ECO:0000256" key="3">
    <source>
        <dbReference type="ARBA" id="ARBA00022842"/>
    </source>
</evidence>
<organism evidence="6 7">
    <name type="scientific">Oxalobacter formigenes OXCC13</name>
    <dbReference type="NCBI Taxonomy" id="556269"/>
    <lineage>
        <taxon>Bacteria</taxon>
        <taxon>Pseudomonadati</taxon>
        <taxon>Pseudomonadota</taxon>
        <taxon>Betaproteobacteria</taxon>
        <taxon>Burkholderiales</taxon>
        <taxon>Oxalobacteraceae</taxon>
        <taxon>Oxalobacter</taxon>
    </lineage>
</organism>
<gene>
    <name evidence="6" type="ORF">OFBG_01493</name>
</gene>
<keyword evidence="2 4" id="KW-0378">Hydrolase</keyword>
<evidence type="ECO:0000256" key="1">
    <source>
        <dbReference type="ARBA" id="ARBA00001946"/>
    </source>
</evidence>
<dbReference type="AlphaFoldDB" id="C3XB89"/>
<dbReference type="PROSITE" id="PS00893">
    <property type="entry name" value="NUDIX_BOX"/>
    <property type="match status" value="1"/>
</dbReference>
<feature type="domain" description="Nudix hydrolase" evidence="5">
    <location>
        <begin position="37"/>
        <end position="164"/>
    </location>
</feature>
<evidence type="ECO:0000256" key="2">
    <source>
        <dbReference type="ARBA" id="ARBA00022801"/>
    </source>
</evidence>
<dbReference type="PRINTS" id="PR00502">
    <property type="entry name" value="NUDIXFAMILY"/>
</dbReference>
<evidence type="ECO:0000259" key="5">
    <source>
        <dbReference type="PROSITE" id="PS51462"/>
    </source>
</evidence>
<dbReference type="STRING" id="847.BRW83_0607"/>
<dbReference type="InterPro" id="IPR020084">
    <property type="entry name" value="NUDIX_hydrolase_CS"/>
</dbReference>
<dbReference type="EMBL" id="GG658170">
    <property type="protein sequence ID" value="EEO30465.1"/>
    <property type="molecule type" value="Genomic_DNA"/>
</dbReference>
<dbReference type="CDD" id="cd04511">
    <property type="entry name" value="NUDIX_Hydrolase"/>
    <property type="match status" value="1"/>
</dbReference>
<reference evidence="6 7" key="1">
    <citation type="submission" date="2009-02" db="EMBL/GenBank/DDBJ databases">
        <title>The Genome Sequence of Oxalobacter formigenes OXCC13.</title>
        <authorList>
            <consortium name="The Broad Institute Genome Sequencing Platform"/>
            <person name="Ward D."/>
            <person name="Young S.K."/>
            <person name="Kodira C.D."/>
            <person name="Zeng Q."/>
            <person name="Koehrsen M."/>
            <person name="Alvarado L."/>
            <person name="Berlin A."/>
            <person name="Borenstein D."/>
            <person name="Chen Z."/>
            <person name="Engels R."/>
            <person name="Freedman E."/>
            <person name="Gellesch M."/>
            <person name="Goldberg J."/>
            <person name="Griggs A."/>
            <person name="Gujja S."/>
            <person name="Heiman D."/>
            <person name="Hepburn T."/>
            <person name="Howarth C."/>
            <person name="Jen D."/>
            <person name="Larson L."/>
            <person name="Lewis B."/>
            <person name="Mehta T."/>
            <person name="Park D."/>
            <person name="Pearson M."/>
            <person name="Roberts A."/>
            <person name="Saif S."/>
            <person name="Shea T."/>
            <person name="Shenoy N."/>
            <person name="Sisk P."/>
            <person name="Stolte C."/>
            <person name="Sykes S."/>
            <person name="Walk T."/>
            <person name="White J."/>
            <person name="Yandava C."/>
            <person name="Allison M.J."/>
            <person name="Lander E."/>
            <person name="Nusbaum C."/>
            <person name="Galagan J."/>
            <person name="Birren B."/>
        </authorList>
    </citation>
    <scope>NUCLEOTIDE SEQUENCE [LARGE SCALE GENOMIC DNA]</scope>
    <source>
        <strain evidence="6 7">OXCC13</strain>
    </source>
</reference>
<keyword evidence="7" id="KW-1185">Reference proteome</keyword>
<dbReference type="InterPro" id="IPR015797">
    <property type="entry name" value="NUDIX_hydrolase-like_dom_sf"/>
</dbReference>
<dbReference type="InterPro" id="IPR029401">
    <property type="entry name" value="Nudix_N"/>
</dbReference>
<dbReference type="Pfam" id="PF00293">
    <property type="entry name" value="NUDIX"/>
    <property type="match status" value="1"/>
</dbReference>
<comment type="similarity">
    <text evidence="4">Belongs to the Nudix hydrolase family.</text>
</comment>
<dbReference type="InterPro" id="IPR020476">
    <property type="entry name" value="Nudix_hydrolase"/>
</dbReference>
<dbReference type="eggNOG" id="COG1051">
    <property type="taxonomic scope" value="Bacteria"/>
</dbReference>
<dbReference type="RefSeq" id="WP_005881641.1">
    <property type="nucleotide sequence ID" value="NZ_CP019430.1"/>
</dbReference>
<dbReference type="Gene3D" id="2.20.70.10">
    <property type="match status" value="1"/>
</dbReference>
<dbReference type="InterPro" id="IPR000086">
    <property type="entry name" value="NUDIX_hydrolase_dom"/>
</dbReference>
<dbReference type="GeneID" id="77134514"/>
<proteinExistence type="inferred from homology"/>
<dbReference type="PANTHER" id="PTHR43222">
    <property type="entry name" value="NUDIX HYDROLASE 23"/>
    <property type="match status" value="1"/>
</dbReference>
<dbReference type="PROSITE" id="PS51462">
    <property type="entry name" value="NUDIX"/>
    <property type="match status" value="1"/>
</dbReference>
<evidence type="ECO:0000256" key="4">
    <source>
        <dbReference type="RuleBase" id="RU003476"/>
    </source>
</evidence>
<dbReference type="PANTHER" id="PTHR43222:SF2">
    <property type="entry name" value="NUDIX HYDROLASE 23, CHLOROPLASTIC"/>
    <property type="match status" value="1"/>
</dbReference>
<comment type="cofactor">
    <cofactor evidence="1">
        <name>Mg(2+)</name>
        <dbReference type="ChEBI" id="CHEBI:18420"/>
    </cofactor>
</comment>
<dbReference type="HOGENOM" id="CLU_037162_16_1_4"/>
<name>C3XB89_OXAFO</name>
<dbReference type="SUPFAM" id="SSF55811">
    <property type="entry name" value="Nudix"/>
    <property type="match status" value="1"/>
</dbReference>
<protein>
    <submittedName>
        <fullName evidence="6">Hydrolase, NUDIX family</fullName>
    </submittedName>
</protein>
<dbReference type="Pfam" id="PF14803">
    <property type="entry name" value="Zn_ribbon_Nudix"/>
    <property type="match status" value="1"/>
</dbReference>
<accession>C3XB89</accession>
<dbReference type="OrthoDB" id="5417595at2"/>